<dbReference type="AlphaFoldDB" id="A0A1G2I604"/>
<comment type="caution">
    <text evidence="4">The sequence shown here is derived from an EMBL/GenBank/DDBJ whole genome shotgun (WGS) entry which is preliminary data.</text>
</comment>
<dbReference type="Proteomes" id="UP000176308">
    <property type="component" value="Unassembled WGS sequence"/>
</dbReference>
<feature type="domain" description="HTH deoR-type" evidence="3">
    <location>
        <begin position="143"/>
        <end position="196"/>
    </location>
</feature>
<dbReference type="SUPFAM" id="SSF46785">
    <property type="entry name" value="Winged helix' DNA-binding domain"/>
    <property type="match status" value="1"/>
</dbReference>
<proteinExistence type="predicted"/>
<dbReference type="SMART" id="SM00420">
    <property type="entry name" value="HTH_DEOR"/>
    <property type="match status" value="1"/>
</dbReference>
<sequence>MEDKFIKLTSAVYRLLDFFPEGEPLKNRAKDKVLAITEGLVSLQRDRASSQLLEDIEILLSYLKLAKSFGWIDSVNFLIISKEYANIKSQIHQPVDQPLQTENTNIIAKTQKVTFQKTVENQISFTKERVSHPKTSEFLISERQKKILQILSEKGKAQVSDFKTVLGNITKRTIRRDLDELMKNKQIIRVGEWNQVFYEIGQS</sequence>
<protein>
    <recommendedName>
        <fullName evidence="3">HTH deoR-type domain-containing protein</fullName>
    </recommendedName>
</protein>
<name>A0A1G2I604_9BACT</name>
<gene>
    <name evidence="4" type="ORF">A2904_01305</name>
</gene>
<dbReference type="InterPro" id="IPR036390">
    <property type="entry name" value="WH_DNA-bd_sf"/>
</dbReference>
<evidence type="ECO:0000256" key="2">
    <source>
        <dbReference type="ARBA" id="ARBA00023163"/>
    </source>
</evidence>
<dbReference type="Pfam" id="PF08220">
    <property type="entry name" value="HTH_DeoR"/>
    <property type="match status" value="1"/>
</dbReference>
<dbReference type="EMBL" id="MHOX01000037">
    <property type="protein sequence ID" value="OGZ70037.1"/>
    <property type="molecule type" value="Genomic_DNA"/>
</dbReference>
<reference evidence="4 5" key="1">
    <citation type="journal article" date="2016" name="Nat. Commun.">
        <title>Thousands of microbial genomes shed light on interconnected biogeochemical processes in an aquifer system.</title>
        <authorList>
            <person name="Anantharaman K."/>
            <person name="Brown C.T."/>
            <person name="Hug L.A."/>
            <person name="Sharon I."/>
            <person name="Castelle C.J."/>
            <person name="Probst A.J."/>
            <person name="Thomas B.C."/>
            <person name="Singh A."/>
            <person name="Wilkins M.J."/>
            <person name="Karaoz U."/>
            <person name="Brodie E.L."/>
            <person name="Williams K.H."/>
            <person name="Hubbard S.S."/>
            <person name="Banfield J.F."/>
        </authorList>
    </citation>
    <scope>NUCLEOTIDE SEQUENCE [LARGE SCALE GENOMIC DNA]</scope>
</reference>
<evidence type="ECO:0000313" key="5">
    <source>
        <dbReference type="Proteomes" id="UP000176308"/>
    </source>
</evidence>
<keyword evidence="1" id="KW-0805">Transcription regulation</keyword>
<dbReference type="InterPro" id="IPR001034">
    <property type="entry name" value="DeoR_HTH"/>
</dbReference>
<evidence type="ECO:0000256" key="1">
    <source>
        <dbReference type="ARBA" id="ARBA00023015"/>
    </source>
</evidence>
<evidence type="ECO:0000259" key="3">
    <source>
        <dbReference type="SMART" id="SM00420"/>
    </source>
</evidence>
<accession>A0A1G2I604</accession>
<organism evidence="4 5">
    <name type="scientific">Candidatus Staskawiczbacteria bacterium RIFCSPLOWO2_01_FULL_33_9</name>
    <dbReference type="NCBI Taxonomy" id="1802211"/>
    <lineage>
        <taxon>Bacteria</taxon>
        <taxon>Candidatus Staskawicziibacteriota</taxon>
    </lineage>
</organism>
<evidence type="ECO:0000313" key="4">
    <source>
        <dbReference type="EMBL" id="OGZ70037.1"/>
    </source>
</evidence>
<keyword evidence="2" id="KW-0804">Transcription</keyword>
<dbReference type="GO" id="GO:0003700">
    <property type="term" value="F:DNA-binding transcription factor activity"/>
    <property type="evidence" value="ECO:0007669"/>
    <property type="project" value="InterPro"/>
</dbReference>